<sequence length="458" mass="54494">MFGFSKEILLKKELLYFLDKQEEGVSSKDISDYIQSLTSQTVRKYLKEIAESISELYSPEQMQLNIGTRYGSYLLRKGTNFDRYFEELYTKNIVYHIYQQLILHRSFLTSDFCQRHAVSMSTLRRIIKKINDALTDYQIHLKIGTKVTVVGNEKQIRVFFFMFLYTVHRKLSSIQWIDSEKYLKLGQQICEAFYIFTDNEHMEILGIWLFINQQSDQLGKPIESNVFENFASIVLPDSELSLDTWEFILIVMYVLDLVEFEPELNFEKIHQNSFSDSARKWLLFYENRVRQMMPKEKENLYLQMYKLSILDQIVPTSEKVKAVFSIFDEAKVQEIYPYFWIEFEKMWEAFVSQYTLLDTKKYKQFFLEWTLQYASKEKLFPIIQMYLKSSLPKIEIQLMKKTIEHKMLNTAQIVFVSEEKIADITLSTETTQKGMLINANLTEKDFSVIKEGIMKLLQ</sequence>
<dbReference type="EMBL" id="CP147251">
    <property type="protein sequence ID" value="WYJ77641.1"/>
    <property type="molecule type" value="Genomic_DNA"/>
</dbReference>
<evidence type="ECO:0000259" key="1">
    <source>
        <dbReference type="Pfam" id="PF05043"/>
    </source>
</evidence>
<evidence type="ECO:0000313" key="3">
    <source>
        <dbReference type="Proteomes" id="UP000664701"/>
    </source>
</evidence>
<feature type="domain" description="Mga helix-turn-helix" evidence="1">
    <location>
        <begin position="86"/>
        <end position="163"/>
    </location>
</feature>
<protein>
    <recommendedName>
        <fullName evidence="1">Mga helix-turn-helix domain-containing protein</fullName>
    </recommendedName>
</protein>
<name>A0ABZ2SPC7_9ENTE</name>
<accession>A0ABZ2SPC7</accession>
<organism evidence="2 3">
    <name type="scientific">Candidatus Enterococcus lowellii</name>
    <dbReference type="NCBI Taxonomy" id="2230877"/>
    <lineage>
        <taxon>Bacteria</taxon>
        <taxon>Bacillati</taxon>
        <taxon>Bacillota</taxon>
        <taxon>Bacilli</taxon>
        <taxon>Lactobacillales</taxon>
        <taxon>Enterococcaceae</taxon>
        <taxon>Enterococcus</taxon>
    </lineage>
</organism>
<dbReference type="RefSeq" id="WP_207940245.1">
    <property type="nucleotide sequence ID" value="NZ_CP147251.1"/>
</dbReference>
<dbReference type="Pfam" id="PF05043">
    <property type="entry name" value="Mga"/>
    <property type="match status" value="1"/>
</dbReference>
<evidence type="ECO:0000313" key="2">
    <source>
        <dbReference type="EMBL" id="WYJ77641.1"/>
    </source>
</evidence>
<dbReference type="InterPro" id="IPR007737">
    <property type="entry name" value="Mga_HTH"/>
</dbReference>
<dbReference type="Gene3D" id="1.10.10.10">
    <property type="entry name" value="Winged helix-like DNA-binding domain superfamily/Winged helix DNA-binding domain"/>
    <property type="match status" value="1"/>
</dbReference>
<dbReference type="InterPro" id="IPR036388">
    <property type="entry name" value="WH-like_DNA-bd_sf"/>
</dbReference>
<gene>
    <name evidence="2" type="ORF">DOK78_002279</name>
</gene>
<keyword evidence="3" id="KW-1185">Reference proteome</keyword>
<dbReference type="Proteomes" id="UP000664701">
    <property type="component" value="Chromosome"/>
</dbReference>
<reference evidence="2 3" key="1">
    <citation type="submission" date="2024-03" db="EMBL/GenBank/DDBJ databases">
        <title>The Genome Sequence of Enterococcus sp. DIV2402.</title>
        <authorList>
            <consortium name="The Broad Institute Genomics Platform"/>
            <consortium name="The Broad Institute Microbial Omics Core"/>
            <consortium name="The Broad Institute Genomic Center for Infectious Diseases"/>
            <person name="Earl A."/>
            <person name="Manson A."/>
            <person name="Gilmore M."/>
            <person name="Schwartman J."/>
            <person name="Shea T."/>
            <person name="Abouelleil A."/>
            <person name="Cao P."/>
            <person name="Chapman S."/>
            <person name="Cusick C."/>
            <person name="Young S."/>
            <person name="Neafsey D."/>
            <person name="Nusbaum C."/>
            <person name="Birren B."/>
        </authorList>
    </citation>
    <scope>NUCLEOTIDE SEQUENCE [LARGE SCALE GENOMIC DNA]</scope>
    <source>
        <strain evidence="2 3">DIV2402</strain>
    </source>
</reference>
<proteinExistence type="predicted"/>